<comment type="caution">
    <text evidence="10">The sequence shown here is derived from an EMBL/GenBank/DDBJ whole genome shotgun (WGS) entry which is preliminary data.</text>
</comment>
<evidence type="ECO:0000256" key="7">
    <source>
        <dbReference type="SAM" id="Phobius"/>
    </source>
</evidence>
<evidence type="ECO:0000259" key="8">
    <source>
        <dbReference type="PROSITE" id="PS50893"/>
    </source>
</evidence>
<protein>
    <submittedName>
        <fullName evidence="10">Thiol reductant ABC exporter subunit CydD</fullName>
    </submittedName>
</protein>
<dbReference type="InterPro" id="IPR014216">
    <property type="entry name" value="ABC_transptr_CydD"/>
</dbReference>
<keyword evidence="11" id="KW-1185">Reference proteome</keyword>
<dbReference type="PANTHER" id="PTHR24221">
    <property type="entry name" value="ATP-BINDING CASSETTE SUB-FAMILY B"/>
    <property type="match status" value="1"/>
</dbReference>
<dbReference type="SUPFAM" id="SSF52540">
    <property type="entry name" value="P-loop containing nucleoside triphosphate hydrolases"/>
    <property type="match status" value="1"/>
</dbReference>
<dbReference type="NCBIfam" id="TIGR02857">
    <property type="entry name" value="CydD"/>
    <property type="match status" value="1"/>
</dbReference>
<dbReference type="CDD" id="cd18584">
    <property type="entry name" value="ABC_6TM_AarD_CydD"/>
    <property type="match status" value="1"/>
</dbReference>
<dbReference type="Gene3D" id="1.20.1560.10">
    <property type="entry name" value="ABC transporter type 1, transmembrane domain"/>
    <property type="match status" value="1"/>
</dbReference>
<dbReference type="InterPro" id="IPR017871">
    <property type="entry name" value="ABC_transporter-like_CS"/>
</dbReference>
<evidence type="ECO:0000256" key="4">
    <source>
        <dbReference type="ARBA" id="ARBA00022840"/>
    </source>
</evidence>
<dbReference type="InterPro" id="IPR036640">
    <property type="entry name" value="ABC1_TM_sf"/>
</dbReference>
<dbReference type="InterPro" id="IPR011527">
    <property type="entry name" value="ABC1_TM_dom"/>
</dbReference>
<dbReference type="Proteomes" id="UP001523401">
    <property type="component" value="Unassembled WGS sequence"/>
</dbReference>
<reference evidence="10 11" key="1">
    <citation type="submission" date="2022-06" db="EMBL/GenBank/DDBJ databases">
        <title>Whole-genome of Asaia lannensis strain LMG 27011T.</title>
        <authorList>
            <person name="Sombolestani A."/>
        </authorList>
    </citation>
    <scope>NUCLEOTIDE SEQUENCE [LARGE SCALE GENOMIC DNA]</scope>
    <source>
        <strain evidence="10 11">NBRC 102526</strain>
    </source>
</reference>
<feature type="domain" description="ABC transmembrane type-1" evidence="9">
    <location>
        <begin position="27"/>
        <end position="274"/>
    </location>
</feature>
<dbReference type="SMART" id="SM00382">
    <property type="entry name" value="AAA"/>
    <property type="match status" value="1"/>
</dbReference>
<name>A0ABT1CF26_9PROT</name>
<dbReference type="PROSITE" id="PS00211">
    <property type="entry name" value="ABC_TRANSPORTER_1"/>
    <property type="match status" value="1"/>
</dbReference>
<evidence type="ECO:0000256" key="1">
    <source>
        <dbReference type="ARBA" id="ARBA00004651"/>
    </source>
</evidence>
<evidence type="ECO:0000259" key="9">
    <source>
        <dbReference type="PROSITE" id="PS50929"/>
    </source>
</evidence>
<dbReference type="InterPro" id="IPR027417">
    <property type="entry name" value="P-loop_NTPase"/>
</dbReference>
<feature type="transmembrane region" description="Helical" evidence="7">
    <location>
        <begin position="63"/>
        <end position="84"/>
    </location>
</feature>
<proteinExistence type="predicted"/>
<dbReference type="RefSeq" id="WP_252848883.1">
    <property type="nucleotide sequence ID" value="NZ_BAPW01000023.1"/>
</dbReference>
<keyword evidence="6 7" id="KW-0472">Membrane</keyword>
<gene>
    <name evidence="10" type="primary">cydD</name>
    <name evidence="10" type="ORF">NF685_05365</name>
</gene>
<dbReference type="Pfam" id="PF00005">
    <property type="entry name" value="ABC_tran"/>
    <property type="match status" value="1"/>
</dbReference>
<organism evidence="10 11">
    <name type="scientific">Asaia lannensis NBRC 102526</name>
    <dbReference type="NCBI Taxonomy" id="1307926"/>
    <lineage>
        <taxon>Bacteria</taxon>
        <taxon>Pseudomonadati</taxon>
        <taxon>Pseudomonadota</taxon>
        <taxon>Alphaproteobacteria</taxon>
        <taxon>Acetobacterales</taxon>
        <taxon>Acetobacteraceae</taxon>
        <taxon>Asaia</taxon>
    </lineage>
</organism>
<feature type="domain" description="ABC transporter" evidence="8">
    <location>
        <begin position="354"/>
        <end position="572"/>
    </location>
</feature>
<dbReference type="PROSITE" id="PS50929">
    <property type="entry name" value="ABC_TM1F"/>
    <property type="match status" value="1"/>
</dbReference>
<dbReference type="InterPro" id="IPR039421">
    <property type="entry name" value="Type_1_exporter"/>
</dbReference>
<sequence length="572" mass="61413">MSAVDKKLVRAWVRQQSGPARRAAFPVVLIGSISTVTGIGQAWCLANVLGRLFLRQTGAEGMAVGSLMAGFAALSLFRALCFYLQEHFAAKAGIRSRERLRRDVLDSVFRVGPALLRRQHSAEIAALLVDRIEVLDGYFGRWLPASMTWMLFPVIVLAAVFAVDARAALILAICGALVPVAQAVFGIGAALASRNQFLAMVRLQSRFLDRIRGIATIVLFNATEREASSLAQAADDLRRRTVRILRVAFLSSAAIDVAMVVAIVLIVFTQGHFVHIEGSSLPRIHPSPHFTQTLFALFLVPEFFAPFRGLALAYQDRAHAAGAAEAMDGLGTSGDTLIDETADRRDERIGGVTVEARNLSYAWLKDGPPVFEHVDFTVGPGEVLLLDGPSGAGKSTMIELLLGFVQPTDGQILFNGQDISTMKGRDIARYLAWIGQKPVIFAGTLRENLLFARPEADEAEIAEAIRAASLEVVLADLPEGLDTVIGEGGFGLSGGQAQRVAIARAYLKDAPLLLLDEPTAHLDPQTEQSIIASLAMLAAARTVILSSHSPAMKALATRAIQLGSDSVMECAS</sequence>
<feature type="transmembrane region" description="Helical" evidence="7">
    <location>
        <begin position="23"/>
        <end position="43"/>
    </location>
</feature>
<evidence type="ECO:0000313" key="10">
    <source>
        <dbReference type="EMBL" id="MCO6159462.1"/>
    </source>
</evidence>
<dbReference type="InterPro" id="IPR003593">
    <property type="entry name" value="AAA+_ATPase"/>
</dbReference>
<evidence type="ECO:0000256" key="3">
    <source>
        <dbReference type="ARBA" id="ARBA00022741"/>
    </source>
</evidence>
<evidence type="ECO:0000313" key="11">
    <source>
        <dbReference type="Proteomes" id="UP001523401"/>
    </source>
</evidence>
<dbReference type="InterPro" id="IPR003439">
    <property type="entry name" value="ABC_transporter-like_ATP-bd"/>
</dbReference>
<accession>A0ABT1CF26</accession>
<evidence type="ECO:0000256" key="5">
    <source>
        <dbReference type="ARBA" id="ARBA00022989"/>
    </source>
</evidence>
<dbReference type="Pfam" id="PF00664">
    <property type="entry name" value="ABC_membrane"/>
    <property type="match status" value="1"/>
</dbReference>
<keyword evidence="5 7" id="KW-1133">Transmembrane helix</keyword>
<evidence type="ECO:0000256" key="2">
    <source>
        <dbReference type="ARBA" id="ARBA00022692"/>
    </source>
</evidence>
<dbReference type="CDD" id="cd03228">
    <property type="entry name" value="ABCC_MRP_Like"/>
    <property type="match status" value="1"/>
</dbReference>
<dbReference type="PROSITE" id="PS50893">
    <property type="entry name" value="ABC_TRANSPORTER_2"/>
    <property type="match status" value="1"/>
</dbReference>
<evidence type="ECO:0000256" key="6">
    <source>
        <dbReference type="ARBA" id="ARBA00023136"/>
    </source>
</evidence>
<keyword evidence="4" id="KW-0067">ATP-binding</keyword>
<dbReference type="PANTHER" id="PTHR24221:SF261">
    <property type="entry name" value="GLUTATHIONE_L-CYSTEINE TRANSPORT SYSTEM ATP-BINDING_PERMEASE PROTEIN CYDD"/>
    <property type="match status" value="1"/>
</dbReference>
<feature type="transmembrane region" description="Helical" evidence="7">
    <location>
        <begin position="169"/>
        <end position="192"/>
    </location>
</feature>
<comment type="subcellular location">
    <subcellularLocation>
        <location evidence="1">Cell membrane</location>
        <topology evidence="1">Multi-pass membrane protein</topology>
    </subcellularLocation>
</comment>
<keyword evidence="3" id="KW-0547">Nucleotide-binding</keyword>
<feature type="transmembrane region" description="Helical" evidence="7">
    <location>
        <begin position="247"/>
        <end position="269"/>
    </location>
</feature>
<dbReference type="SUPFAM" id="SSF90123">
    <property type="entry name" value="ABC transporter transmembrane region"/>
    <property type="match status" value="1"/>
</dbReference>
<keyword evidence="2 7" id="KW-0812">Transmembrane</keyword>
<dbReference type="Gene3D" id="3.40.50.300">
    <property type="entry name" value="P-loop containing nucleotide triphosphate hydrolases"/>
    <property type="match status" value="1"/>
</dbReference>
<dbReference type="EMBL" id="JAMXQU010000003">
    <property type="protein sequence ID" value="MCO6159462.1"/>
    <property type="molecule type" value="Genomic_DNA"/>
</dbReference>
<feature type="transmembrane region" description="Helical" evidence="7">
    <location>
        <begin position="142"/>
        <end position="163"/>
    </location>
</feature>